<dbReference type="PANTHER" id="PTHR37984">
    <property type="entry name" value="PROTEIN CBG26694"/>
    <property type="match status" value="1"/>
</dbReference>
<dbReference type="FunFam" id="3.10.20.370:FF:000001">
    <property type="entry name" value="Retrovirus-related Pol polyprotein from transposon 17.6-like protein"/>
    <property type="match status" value="1"/>
</dbReference>
<dbReference type="Gene3D" id="2.40.70.10">
    <property type="entry name" value="Acid Proteases"/>
    <property type="match status" value="1"/>
</dbReference>
<evidence type="ECO:0000256" key="3">
    <source>
        <dbReference type="ARBA" id="ARBA00022722"/>
    </source>
</evidence>
<keyword evidence="4" id="KW-0378">Hydrolase</keyword>
<evidence type="ECO:0000256" key="2">
    <source>
        <dbReference type="ARBA" id="ARBA00022695"/>
    </source>
</evidence>
<keyword evidence="3" id="KW-0540">Nuclease</keyword>
<evidence type="ECO:0008006" key="11">
    <source>
        <dbReference type="Google" id="ProtNLM"/>
    </source>
</evidence>
<keyword evidence="1" id="KW-0808">Transferase</keyword>
<dbReference type="Pfam" id="PF13650">
    <property type="entry name" value="Asp_protease_2"/>
    <property type="match status" value="1"/>
</dbReference>
<evidence type="ECO:0000256" key="4">
    <source>
        <dbReference type="ARBA" id="ARBA00022759"/>
    </source>
</evidence>
<sequence>MQWMPKIPLMSPKPFSGDKKREEDLDTWVRTVPTYVRHKLTRPEQEVVVAASFLEGSAARWLNGLVQQQGYGQDFDAWAQSQTLEQFVRSVYNRWNDPQGAQKATDAIDNLCSRRFKDVRELTYTVERLLVVLGVRFDPQVLLTDYLRCLPTEDLPRQESHNEGSLTNGGGLTFKLWKCFCEQLTGKHLGPVGVLAALTRAEVVTLPSPLQALAKASDPRIAPQTHTDSPTLCSKDVSEALEELETEWSGKDPRDSWAMMSGGPKGEHFVVEVDVGGRKIDAFADTGSTRNFISRACVDRLCLGDQVQGLSRTVASTLANKHKMVVKDYVKDVACSFSYGGGEVIHKISFLVSNEVPFDMLLVMYYLEAAKPQLDWDRKHAMSRIFHDYLDKFIVVYLNDILIFSRIVEEHAEHLKIVLGLLRQHQYKVNLDKCEFGRTKILYLGHEISADGSRPEDAKVASIRDWPRPQTVTEVRSFLGMTGYYRPFVKNYSTIASPLTDLTRLDTPWEWTEECEASFKQLKYALTHYEVLKLPDPEKPFVVTTDASQYGIGAVLAQQEGPKLKPIEYMSKKMPSKKLAASTYERELYALYRALVHWRHYLLGRFFYVRSDHETLRWIKTQPVLSDALKRWIQVIDMYDYQLDPIKGPYNKVADALSRRADYIGALVTEFDISNDLTRSLVEAYQGDTVMSEIIRKFQAKDKKTLDKFTMVDGLLFREKSGFKRLCPE</sequence>
<evidence type="ECO:0000256" key="5">
    <source>
        <dbReference type="ARBA" id="ARBA00023268"/>
    </source>
</evidence>
<organism evidence="9 10">
    <name type="scientific">Chara braunii</name>
    <name type="common">Braun's stonewort</name>
    <dbReference type="NCBI Taxonomy" id="69332"/>
    <lineage>
        <taxon>Eukaryota</taxon>
        <taxon>Viridiplantae</taxon>
        <taxon>Streptophyta</taxon>
        <taxon>Charophyceae</taxon>
        <taxon>Charales</taxon>
        <taxon>Characeae</taxon>
        <taxon>Chara</taxon>
    </lineage>
</organism>
<dbReference type="GO" id="GO:0004519">
    <property type="term" value="F:endonuclease activity"/>
    <property type="evidence" value="ECO:0007669"/>
    <property type="project" value="UniProtKB-KW"/>
</dbReference>
<dbReference type="Gene3D" id="3.30.70.270">
    <property type="match status" value="2"/>
</dbReference>
<keyword evidence="2" id="KW-0548">Nucleotidyltransferase</keyword>
<feature type="region of interest" description="Disordered" evidence="6">
    <location>
        <begin position="1"/>
        <end position="21"/>
    </location>
</feature>
<reference evidence="9 10" key="1">
    <citation type="journal article" date="2018" name="Cell">
        <title>The Chara Genome: Secondary Complexity and Implications for Plant Terrestrialization.</title>
        <authorList>
            <person name="Nishiyama T."/>
            <person name="Sakayama H."/>
            <person name="Vries J.D."/>
            <person name="Buschmann H."/>
            <person name="Saint-Marcoux D."/>
            <person name="Ullrich K.K."/>
            <person name="Haas F.B."/>
            <person name="Vanderstraeten L."/>
            <person name="Becker D."/>
            <person name="Lang D."/>
            <person name="Vosolsobe S."/>
            <person name="Rombauts S."/>
            <person name="Wilhelmsson P.K.I."/>
            <person name="Janitza P."/>
            <person name="Kern R."/>
            <person name="Heyl A."/>
            <person name="Rumpler F."/>
            <person name="Villalobos L.I.A.C."/>
            <person name="Clay J.M."/>
            <person name="Skokan R."/>
            <person name="Toyoda A."/>
            <person name="Suzuki Y."/>
            <person name="Kagoshima H."/>
            <person name="Schijlen E."/>
            <person name="Tajeshwar N."/>
            <person name="Catarino B."/>
            <person name="Hetherington A.J."/>
            <person name="Saltykova A."/>
            <person name="Bonnot C."/>
            <person name="Breuninger H."/>
            <person name="Symeonidi A."/>
            <person name="Radhakrishnan G.V."/>
            <person name="Van Nieuwerburgh F."/>
            <person name="Deforce D."/>
            <person name="Chang C."/>
            <person name="Karol K.G."/>
            <person name="Hedrich R."/>
            <person name="Ulvskov P."/>
            <person name="Glockner G."/>
            <person name="Delwiche C.F."/>
            <person name="Petrasek J."/>
            <person name="Van de Peer Y."/>
            <person name="Friml J."/>
            <person name="Beilby M."/>
            <person name="Dolan L."/>
            <person name="Kohara Y."/>
            <person name="Sugano S."/>
            <person name="Fujiyama A."/>
            <person name="Delaux P.-M."/>
            <person name="Quint M."/>
            <person name="TheiBen G."/>
            <person name="Hagemann M."/>
            <person name="Harholt J."/>
            <person name="Dunand C."/>
            <person name="Zachgo S."/>
            <person name="Langdale J."/>
            <person name="Maumus F."/>
            <person name="Straeten D.V.D."/>
            <person name="Gould S.B."/>
            <person name="Rensing S.A."/>
        </authorList>
    </citation>
    <scope>NUCLEOTIDE SEQUENCE [LARGE SCALE GENOMIC DNA]</scope>
    <source>
        <strain evidence="9 10">S276</strain>
    </source>
</reference>
<name>A0A388JS54_CHABU</name>
<dbReference type="InterPro" id="IPR050951">
    <property type="entry name" value="Retrovirus_Pol_polyprotein"/>
</dbReference>
<feature type="domain" description="Reverse transcriptase/retrotransposon-derived protein RNase H-like" evidence="8">
    <location>
        <begin position="511"/>
        <end position="608"/>
    </location>
</feature>
<dbReference type="InterPro" id="IPR043128">
    <property type="entry name" value="Rev_trsase/Diguanyl_cyclase"/>
</dbReference>
<dbReference type="InterPro" id="IPR021109">
    <property type="entry name" value="Peptidase_aspartic_dom_sf"/>
</dbReference>
<dbReference type="EMBL" id="BFEA01000012">
    <property type="protein sequence ID" value="GBG60631.1"/>
    <property type="molecule type" value="Genomic_DNA"/>
</dbReference>
<dbReference type="AlphaFoldDB" id="A0A388JS54"/>
<dbReference type="OrthoDB" id="9950135at2759"/>
<dbReference type="CDD" id="cd00303">
    <property type="entry name" value="retropepsin_like"/>
    <property type="match status" value="1"/>
</dbReference>
<dbReference type="InterPro" id="IPR000477">
    <property type="entry name" value="RT_dom"/>
</dbReference>
<accession>A0A388JS54</accession>
<dbReference type="Pfam" id="PF17919">
    <property type="entry name" value="RT_RNaseH_2"/>
    <property type="match status" value="1"/>
</dbReference>
<dbReference type="Pfam" id="PF00078">
    <property type="entry name" value="RVT_1"/>
    <property type="match status" value="1"/>
</dbReference>
<evidence type="ECO:0000256" key="6">
    <source>
        <dbReference type="SAM" id="MobiDB-lite"/>
    </source>
</evidence>
<dbReference type="Gramene" id="GBG60631">
    <property type="protein sequence ID" value="GBG60631"/>
    <property type="gene ID" value="CBR_g8651"/>
</dbReference>
<evidence type="ECO:0000259" key="8">
    <source>
        <dbReference type="Pfam" id="PF17919"/>
    </source>
</evidence>
<feature type="domain" description="Reverse transcriptase" evidence="7">
    <location>
        <begin position="381"/>
        <end position="448"/>
    </location>
</feature>
<dbReference type="CDD" id="cd01647">
    <property type="entry name" value="RT_LTR"/>
    <property type="match status" value="1"/>
</dbReference>
<proteinExistence type="predicted"/>
<dbReference type="FunFam" id="3.30.70.270:FF:000020">
    <property type="entry name" value="Transposon Tf2-6 polyprotein-like Protein"/>
    <property type="match status" value="1"/>
</dbReference>
<dbReference type="GO" id="GO:0016779">
    <property type="term" value="F:nucleotidyltransferase activity"/>
    <property type="evidence" value="ECO:0007669"/>
    <property type="project" value="UniProtKB-KW"/>
</dbReference>
<dbReference type="CDD" id="cd09274">
    <property type="entry name" value="RNase_HI_RT_Ty3"/>
    <property type="match status" value="1"/>
</dbReference>
<dbReference type="InterPro" id="IPR041577">
    <property type="entry name" value="RT_RNaseH_2"/>
</dbReference>
<gene>
    <name evidence="9" type="ORF">CBR_g8651</name>
</gene>
<evidence type="ECO:0000256" key="1">
    <source>
        <dbReference type="ARBA" id="ARBA00022679"/>
    </source>
</evidence>
<evidence type="ECO:0000313" key="9">
    <source>
        <dbReference type="EMBL" id="GBG60631.1"/>
    </source>
</evidence>
<comment type="caution">
    <text evidence="9">The sequence shown here is derived from an EMBL/GenBank/DDBJ whole genome shotgun (WGS) entry which is preliminary data.</text>
</comment>
<keyword evidence="4" id="KW-0255">Endonuclease</keyword>
<evidence type="ECO:0000259" key="7">
    <source>
        <dbReference type="Pfam" id="PF00078"/>
    </source>
</evidence>
<keyword evidence="5" id="KW-0511">Multifunctional enzyme</keyword>
<dbReference type="Proteomes" id="UP000265515">
    <property type="component" value="Unassembled WGS sequence"/>
</dbReference>
<keyword evidence="10" id="KW-1185">Reference proteome</keyword>
<evidence type="ECO:0000313" key="10">
    <source>
        <dbReference type="Proteomes" id="UP000265515"/>
    </source>
</evidence>
<dbReference type="PANTHER" id="PTHR37984:SF5">
    <property type="entry name" value="PROTEIN NYNRIN-LIKE"/>
    <property type="match status" value="1"/>
</dbReference>
<protein>
    <recommendedName>
        <fullName evidence="11">Reverse transcriptase domain-containing protein</fullName>
    </recommendedName>
</protein>
<dbReference type="InterPro" id="IPR043502">
    <property type="entry name" value="DNA/RNA_pol_sf"/>
</dbReference>
<dbReference type="SUPFAM" id="SSF56672">
    <property type="entry name" value="DNA/RNA polymerases"/>
    <property type="match status" value="1"/>
</dbReference>